<proteinExistence type="predicted"/>
<dbReference type="InterPro" id="IPR010179">
    <property type="entry name" value="CRISPR-assoc_prot_Cse3"/>
</dbReference>
<dbReference type="Gene3D" id="3.30.70.1200">
    <property type="entry name" value="Crispr-associated protein, domain 1"/>
    <property type="match status" value="1"/>
</dbReference>
<dbReference type="CDD" id="cd09727">
    <property type="entry name" value="Cas6_I-E"/>
    <property type="match status" value="1"/>
</dbReference>
<comment type="caution">
    <text evidence="1">The sequence shown here is derived from an EMBL/GenBank/DDBJ whole genome shotgun (WGS) entry which is preliminary data.</text>
</comment>
<accession>A0A831X1T2</accession>
<dbReference type="NCBIfam" id="TIGR01907">
    <property type="entry name" value="casE_Cse3"/>
    <property type="match status" value="1"/>
</dbReference>
<name>A0A831X1T2_9BACT</name>
<dbReference type="EMBL" id="DSIY01000245">
    <property type="protein sequence ID" value="HEG91826.1"/>
    <property type="molecule type" value="Genomic_DNA"/>
</dbReference>
<reference evidence="1" key="1">
    <citation type="journal article" date="2020" name="mSystems">
        <title>Genome- and Community-Level Interaction Insights into Carbon Utilization and Element Cycling Functions of Hydrothermarchaeota in Hydrothermal Sediment.</title>
        <authorList>
            <person name="Zhou Z."/>
            <person name="Liu Y."/>
            <person name="Xu W."/>
            <person name="Pan J."/>
            <person name="Luo Z.H."/>
            <person name="Li M."/>
        </authorList>
    </citation>
    <scope>NUCLEOTIDE SEQUENCE [LARGE SCALE GENOMIC DNA]</scope>
    <source>
        <strain evidence="1">SpSt-210</strain>
    </source>
</reference>
<organism evidence="1">
    <name type="scientific">Thermorudis peleae</name>
    <dbReference type="NCBI Taxonomy" id="1382356"/>
    <lineage>
        <taxon>Bacteria</taxon>
        <taxon>Pseudomonadati</taxon>
        <taxon>Thermomicrobiota</taxon>
        <taxon>Thermomicrobia</taxon>
        <taxon>Thermomicrobia incertae sedis</taxon>
        <taxon>Thermorudis</taxon>
    </lineage>
</organism>
<gene>
    <name evidence="1" type="primary">cas6e</name>
    <name evidence="1" type="ORF">ENP34_10370</name>
</gene>
<sequence length="244" mass="27476">MYLSRLILDPRSRDVQRDLADCQRLHQRVMSLFPDVPDREDARARLGVLYRLEADTRRGYTLLVQSLVPPAWAALPEGYLLDTGGDPANPESKPVAQAYDHITAGTMLAFRLRANPTKKIDSWQGREGYRPNGRRVDLRREEDQIAWIVRKGEQHGFRLLNVKLRRDTVTLLPNPPSVDPRPAGRVTGWREDRGGVQRLTFAAVVYEGLLQVTDAARFRDALIGGVGPAKAYGFGLLSVMRPPE</sequence>
<dbReference type="SMART" id="SM01101">
    <property type="entry name" value="CRISPR_assoc"/>
    <property type="match status" value="1"/>
</dbReference>
<dbReference type="AlphaFoldDB" id="A0A831X1T2"/>
<evidence type="ECO:0000313" key="1">
    <source>
        <dbReference type="EMBL" id="HEG91826.1"/>
    </source>
</evidence>
<dbReference type="Gene3D" id="3.30.70.1210">
    <property type="entry name" value="Crispr-associated protein, domain 2"/>
    <property type="match status" value="1"/>
</dbReference>
<dbReference type="Pfam" id="PF08798">
    <property type="entry name" value="CRISPR_assoc"/>
    <property type="match status" value="1"/>
</dbReference>
<dbReference type="SUPFAM" id="SSF117987">
    <property type="entry name" value="CRISPR-associated protein"/>
    <property type="match status" value="2"/>
</dbReference>
<protein>
    <submittedName>
        <fullName evidence="1">Type I-E CRISPR-associated protein Cas6/Cse3/CasE</fullName>
    </submittedName>
</protein>